<name>A0A382AHG8_9ZZZZ</name>
<feature type="domain" description="Mandelate racemase/muconate lactonizing enzyme C-terminal" evidence="1">
    <location>
        <begin position="142"/>
        <end position="239"/>
    </location>
</feature>
<dbReference type="InterPro" id="IPR036849">
    <property type="entry name" value="Enolase-like_C_sf"/>
</dbReference>
<dbReference type="InterPro" id="IPR018110">
    <property type="entry name" value="Mandel_Rmase/mucon_lact_enz_CS"/>
</dbReference>
<dbReference type="SMART" id="SM00922">
    <property type="entry name" value="MR_MLE"/>
    <property type="match status" value="1"/>
</dbReference>
<dbReference type="PANTHER" id="PTHR48080">
    <property type="entry name" value="D-GALACTONATE DEHYDRATASE-RELATED"/>
    <property type="match status" value="1"/>
</dbReference>
<accession>A0A382AHG8</accession>
<dbReference type="SUPFAM" id="SSF54826">
    <property type="entry name" value="Enolase N-terminal domain-like"/>
    <property type="match status" value="1"/>
</dbReference>
<evidence type="ECO:0000259" key="1">
    <source>
        <dbReference type="SMART" id="SM00922"/>
    </source>
</evidence>
<dbReference type="InterPro" id="IPR013341">
    <property type="entry name" value="Mandelate_racemase_N_dom"/>
</dbReference>
<sequence length="381" mass="43670">MKIDKIEFIPVSVPYKLIEKSSRVYRSGVSDIIVKISTDDGIVGWGEATRTASAKVIIETLEAMKPILMNRNPWQNLEHEKNIYDEALWHWSPITANLAYGGIDMALWDIYGKQTNKPIYELLGGSLRDQVNYFYYLTWTNIKSLIKQCEDGVTKGYDVFYLKIGKDEKLEEEMIKTVRNTIGPDRKIRLDTNMSWNIPQAKRLINQWHEKYTIDFFEAPVRIEPLSQMEELKASTKASLCVNEGLWKEDEFINIINSRCGDYLCCSHYYVGTIRKFMNLAYLSNYKGWMICKHTHGELGLTAAIGQHLMLAIPNACDGHQQTAQNMVDDILTESIPISSGHSWGKIDKPGIGVDVDEEKVTFYNKKFLDEGEYLPYGASF</sequence>
<dbReference type="InterPro" id="IPR029017">
    <property type="entry name" value="Enolase-like_N"/>
</dbReference>
<organism evidence="2">
    <name type="scientific">marine metagenome</name>
    <dbReference type="NCBI Taxonomy" id="408172"/>
    <lineage>
        <taxon>unclassified sequences</taxon>
        <taxon>metagenomes</taxon>
        <taxon>ecological metagenomes</taxon>
    </lineage>
</organism>
<dbReference type="Gene3D" id="3.30.390.10">
    <property type="entry name" value="Enolase-like, N-terminal domain"/>
    <property type="match status" value="1"/>
</dbReference>
<dbReference type="Pfam" id="PF02746">
    <property type="entry name" value="MR_MLE_N"/>
    <property type="match status" value="1"/>
</dbReference>
<proteinExistence type="predicted"/>
<dbReference type="Pfam" id="PF13378">
    <property type="entry name" value="MR_MLE_C"/>
    <property type="match status" value="1"/>
</dbReference>
<dbReference type="InterPro" id="IPR013342">
    <property type="entry name" value="Mandelate_racemase_C"/>
</dbReference>
<dbReference type="EMBL" id="UINC01025231">
    <property type="protein sequence ID" value="SVB00423.1"/>
    <property type="molecule type" value="Genomic_DNA"/>
</dbReference>
<dbReference type="SUPFAM" id="SSF51604">
    <property type="entry name" value="Enolase C-terminal domain-like"/>
    <property type="match status" value="1"/>
</dbReference>
<protein>
    <recommendedName>
        <fullName evidence="1">Mandelate racemase/muconate lactonizing enzyme C-terminal domain-containing protein</fullName>
    </recommendedName>
</protein>
<dbReference type="Gene3D" id="3.20.20.120">
    <property type="entry name" value="Enolase-like C-terminal domain"/>
    <property type="match status" value="1"/>
</dbReference>
<dbReference type="SFLD" id="SFLDS00001">
    <property type="entry name" value="Enolase"/>
    <property type="match status" value="1"/>
</dbReference>
<dbReference type="PROSITE" id="PS00908">
    <property type="entry name" value="MR_MLE_1"/>
    <property type="match status" value="1"/>
</dbReference>
<dbReference type="InterPro" id="IPR034593">
    <property type="entry name" value="DgoD-like"/>
</dbReference>
<dbReference type="AlphaFoldDB" id="A0A382AHG8"/>
<dbReference type="InterPro" id="IPR029065">
    <property type="entry name" value="Enolase_C-like"/>
</dbReference>
<reference evidence="2" key="1">
    <citation type="submission" date="2018-05" db="EMBL/GenBank/DDBJ databases">
        <authorList>
            <person name="Lanie J.A."/>
            <person name="Ng W.-L."/>
            <person name="Kazmierczak K.M."/>
            <person name="Andrzejewski T.M."/>
            <person name="Davidsen T.M."/>
            <person name="Wayne K.J."/>
            <person name="Tettelin H."/>
            <person name="Glass J.I."/>
            <person name="Rusch D."/>
            <person name="Podicherti R."/>
            <person name="Tsui H.-C.T."/>
            <person name="Winkler M.E."/>
        </authorList>
    </citation>
    <scope>NUCLEOTIDE SEQUENCE</scope>
</reference>
<gene>
    <name evidence="2" type="ORF">METZ01_LOCUS153277</name>
</gene>
<evidence type="ECO:0000313" key="2">
    <source>
        <dbReference type="EMBL" id="SVB00423.1"/>
    </source>
</evidence>
<dbReference type="GO" id="GO:0009063">
    <property type="term" value="P:amino acid catabolic process"/>
    <property type="evidence" value="ECO:0007669"/>
    <property type="project" value="InterPro"/>
</dbReference>